<name>A0A1X6P1S0_PORUM</name>
<feature type="compositionally biased region" description="Gly residues" evidence="1">
    <location>
        <begin position="139"/>
        <end position="148"/>
    </location>
</feature>
<gene>
    <name evidence="2" type="ORF">BU14_0271s0011</name>
</gene>
<evidence type="ECO:0000313" key="3">
    <source>
        <dbReference type="Proteomes" id="UP000218209"/>
    </source>
</evidence>
<sequence>MAAWRHQGGGGGGVPPPVSGLDGAAAAVAAAVDVLTLTTAGGRSGVDWSAAAGVAATPGAAAVADRGGGGGCGDAALAAAGSLDALGRHLRAVALPLVNAAAAAAARRALTNAADAVAHCCRARVARPPCAIDRPRRCGGSGSSGGGSVSATHQNGGRAAPPTDAALVGAFGSTADDAATLNALPSTVAVCSAAVRRLFTVASSPLPVTSVAANMRLWAVVSAAATASRERLGRGAGVAATFALLARHRRVAEVAENFRLTLDVVRLRARGYAHLLGALPTVGRAAAAAAASAAAAGRGGGGARSAEAVHEAIVGLPYKQPPPTSTWSLRRRPPRGGAGGGLPRRARRAVGGRRRRRRRAHRRRALWRRCRCRWRLARRPPPAPQRAAARRPVGARRAARTSNGCGGRAGRGRAPNLVGPVLTVVSDGIFADGPSPRVVADAAALVADAASLTGADFPLAAPILAAAEPVAAVLPAVGPHGEALGVWRAANRRWARATRTLAASIPVSWGGAGGRGGGVLAESSALVDIGVGGSWREAAPH</sequence>
<feature type="compositionally biased region" description="Basic residues" evidence="1">
    <location>
        <begin position="344"/>
        <end position="360"/>
    </location>
</feature>
<dbReference type="EMBL" id="KV918933">
    <property type="protein sequence ID" value="OSX74716.1"/>
    <property type="molecule type" value="Genomic_DNA"/>
</dbReference>
<proteinExistence type="predicted"/>
<dbReference type="Proteomes" id="UP000218209">
    <property type="component" value="Unassembled WGS sequence"/>
</dbReference>
<accession>A0A1X6P1S0</accession>
<protein>
    <submittedName>
        <fullName evidence="2">Uncharacterized protein</fullName>
    </submittedName>
</protein>
<organism evidence="2 3">
    <name type="scientific">Porphyra umbilicalis</name>
    <name type="common">Purple laver</name>
    <name type="synonym">Red alga</name>
    <dbReference type="NCBI Taxonomy" id="2786"/>
    <lineage>
        <taxon>Eukaryota</taxon>
        <taxon>Rhodophyta</taxon>
        <taxon>Bangiophyceae</taxon>
        <taxon>Bangiales</taxon>
        <taxon>Bangiaceae</taxon>
        <taxon>Porphyra</taxon>
    </lineage>
</organism>
<feature type="region of interest" description="Disordered" evidence="1">
    <location>
        <begin position="316"/>
        <end position="360"/>
    </location>
</feature>
<feature type="region of interest" description="Disordered" evidence="1">
    <location>
        <begin position="134"/>
        <end position="159"/>
    </location>
</feature>
<reference evidence="2 3" key="1">
    <citation type="submission" date="2017-03" db="EMBL/GenBank/DDBJ databases">
        <title>WGS assembly of Porphyra umbilicalis.</title>
        <authorList>
            <person name="Brawley S.H."/>
            <person name="Blouin N.A."/>
            <person name="Ficko-Blean E."/>
            <person name="Wheeler G.L."/>
            <person name="Lohr M."/>
            <person name="Goodson H.V."/>
            <person name="Jenkins J.W."/>
            <person name="Blaby-Haas C.E."/>
            <person name="Helliwell K.E."/>
            <person name="Chan C."/>
            <person name="Marriage T."/>
            <person name="Bhattacharya D."/>
            <person name="Klein A.S."/>
            <person name="Badis Y."/>
            <person name="Brodie J."/>
            <person name="Cao Y."/>
            <person name="Collen J."/>
            <person name="Dittami S.M."/>
            <person name="Gachon C.M."/>
            <person name="Green B.R."/>
            <person name="Karpowicz S."/>
            <person name="Kim J.W."/>
            <person name="Kudahl U."/>
            <person name="Lin S."/>
            <person name="Michel G."/>
            <person name="Mittag M."/>
            <person name="Olson B.J."/>
            <person name="Pangilinan J."/>
            <person name="Peng Y."/>
            <person name="Qiu H."/>
            <person name="Shu S."/>
            <person name="Singer J.T."/>
            <person name="Smith A.G."/>
            <person name="Sprecher B.N."/>
            <person name="Wagner V."/>
            <person name="Wang W."/>
            <person name="Wang Z.-Y."/>
            <person name="Yan J."/>
            <person name="Yarish C."/>
            <person name="Zoeuner-Riek S."/>
            <person name="Zhuang Y."/>
            <person name="Zou Y."/>
            <person name="Lindquist E.A."/>
            <person name="Grimwood J."/>
            <person name="Barry K."/>
            <person name="Rokhsar D.S."/>
            <person name="Schmutz J."/>
            <person name="Stiller J.W."/>
            <person name="Grossman A.R."/>
            <person name="Prochnik S.E."/>
        </authorList>
    </citation>
    <scope>NUCLEOTIDE SEQUENCE [LARGE SCALE GENOMIC DNA]</scope>
    <source>
        <strain evidence="2">4086291</strain>
    </source>
</reference>
<feature type="region of interest" description="Disordered" evidence="1">
    <location>
        <begin position="381"/>
        <end position="411"/>
    </location>
</feature>
<keyword evidence="3" id="KW-1185">Reference proteome</keyword>
<evidence type="ECO:0000256" key="1">
    <source>
        <dbReference type="SAM" id="MobiDB-lite"/>
    </source>
</evidence>
<dbReference type="AlphaFoldDB" id="A0A1X6P1S0"/>
<evidence type="ECO:0000313" key="2">
    <source>
        <dbReference type="EMBL" id="OSX74716.1"/>
    </source>
</evidence>